<evidence type="ECO:0000313" key="3">
    <source>
        <dbReference type="EMBL" id="WEW60074.1"/>
    </source>
</evidence>
<dbReference type="SUPFAM" id="SSF55961">
    <property type="entry name" value="Bet v1-like"/>
    <property type="match status" value="1"/>
</dbReference>
<dbReference type="PANTHER" id="PTHR40370:SF1">
    <property type="entry name" value="DUF3074 DOMAIN-CONTAINING PROTEIN"/>
    <property type="match status" value="1"/>
</dbReference>
<dbReference type="PANTHER" id="PTHR40370">
    <property type="entry name" value="EXPRESSED PROTEIN"/>
    <property type="match status" value="1"/>
</dbReference>
<keyword evidence="4" id="KW-1185">Reference proteome</keyword>
<protein>
    <recommendedName>
        <fullName evidence="2">DUF3074 domain-containing protein</fullName>
    </recommendedName>
</protein>
<dbReference type="Pfam" id="PF11274">
    <property type="entry name" value="DUF3074"/>
    <property type="match status" value="1"/>
</dbReference>
<organism evidence="3 4">
    <name type="scientific">Emydomyces testavorans</name>
    <dbReference type="NCBI Taxonomy" id="2070801"/>
    <lineage>
        <taxon>Eukaryota</taxon>
        <taxon>Fungi</taxon>
        <taxon>Dikarya</taxon>
        <taxon>Ascomycota</taxon>
        <taxon>Pezizomycotina</taxon>
        <taxon>Eurotiomycetes</taxon>
        <taxon>Eurotiomycetidae</taxon>
        <taxon>Onygenales</taxon>
        <taxon>Nannizziopsiaceae</taxon>
        <taxon>Emydomyces</taxon>
    </lineage>
</organism>
<feature type="domain" description="DUF3074" evidence="2">
    <location>
        <begin position="112"/>
        <end position="318"/>
    </location>
</feature>
<dbReference type="InterPro" id="IPR024500">
    <property type="entry name" value="DUF3074"/>
</dbReference>
<reference evidence="3" key="1">
    <citation type="submission" date="2023-03" db="EMBL/GenBank/DDBJ databases">
        <title>Emydomyces testavorans Genome Sequence.</title>
        <authorList>
            <person name="Hoyer L."/>
        </authorList>
    </citation>
    <scope>NUCLEOTIDE SEQUENCE</scope>
    <source>
        <strain evidence="3">16-2883</strain>
    </source>
</reference>
<evidence type="ECO:0000259" key="2">
    <source>
        <dbReference type="Pfam" id="PF11274"/>
    </source>
</evidence>
<dbReference type="EMBL" id="CP120629">
    <property type="protein sequence ID" value="WEW60074.1"/>
    <property type="molecule type" value="Genomic_DNA"/>
</dbReference>
<feature type="region of interest" description="Disordered" evidence="1">
    <location>
        <begin position="1"/>
        <end position="38"/>
    </location>
</feature>
<proteinExistence type="predicted"/>
<dbReference type="Proteomes" id="UP001219355">
    <property type="component" value="Chromosome 3"/>
</dbReference>
<gene>
    <name evidence="3" type="ORF">PRK78_005558</name>
</gene>
<dbReference type="AlphaFoldDB" id="A0AAF0IMQ5"/>
<sequence>MSSPNPPLPQDIFHPHPLPLTAIPYHPHHAPPISSSSPQHPDLTLFLTSALTHAHEWITTHMPWQIHHQARAANTHRARPSTARVEVCKRTAHRSPLKTQARGSLRASEEYWFGRRSVHEDAARSGTASLAELRRVLKDEHAEKEVVYNPAVVRAERVWEYDLSGVMSTAVGEGGGGGEWREVTACVNLITHKYPLCTTRCYTVLEITSTLPPLDPQSRTPEADPGFIIVQIPVSYPDLPNPKPTPPAATAIFANYVSIEMVRPLPRASSDTRSPQIEWTMATAGDAGGWIPESVQRSWWLGGVPKQIVKDVGFVLAYLAKQRTR</sequence>
<name>A0AAF0IMQ5_9EURO</name>
<evidence type="ECO:0000313" key="4">
    <source>
        <dbReference type="Proteomes" id="UP001219355"/>
    </source>
</evidence>
<evidence type="ECO:0000256" key="1">
    <source>
        <dbReference type="SAM" id="MobiDB-lite"/>
    </source>
</evidence>
<accession>A0AAF0IMQ5</accession>